<keyword evidence="10 13" id="KW-0496">Mitochondrion</keyword>
<evidence type="ECO:0000256" key="5">
    <source>
        <dbReference type="ARBA" id="ARBA00022660"/>
    </source>
</evidence>
<evidence type="ECO:0000256" key="4">
    <source>
        <dbReference type="ARBA" id="ARBA00022448"/>
    </source>
</evidence>
<name>A0A834MNS6_RHYFE</name>
<comment type="subcellular location">
    <subcellularLocation>
        <location evidence="1 13">Mitochondrion inner membrane</location>
        <topology evidence="1 13">Single-pass membrane protein</topology>
    </subcellularLocation>
</comment>
<evidence type="ECO:0000256" key="1">
    <source>
        <dbReference type="ARBA" id="ARBA00004434"/>
    </source>
</evidence>
<dbReference type="OrthoDB" id="6683853at2759"/>
<evidence type="ECO:0000256" key="3">
    <source>
        <dbReference type="ARBA" id="ARBA00016324"/>
    </source>
</evidence>
<keyword evidence="8 13" id="KW-0249">Electron transport</keyword>
<evidence type="ECO:0000256" key="8">
    <source>
        <dbReference type="ARBA" id="ARBA00022982"/>
    </source>
</evidence>
<keyword evidence="11 13" id="KW-0472">Membrane</keyword>
<evidence type="ECO:0000256" key="10">
    <source>
        <dbReference type="ARBA" id="ARBA00023128"/>
    </source>
</evidence>
<proteinExistence type="inferred from homology"/>
<evidence type="ECO:0000256" key="6">
    <source>
        <dbReference type="ARBA" id="ARBA00022692"/>
    </source>
</evidence>
<comment type="subunit">
    <text evidence="12 13">Component of the ubiquinol-cytochrome c oxidoreductase (cytochrome b-c1 complex, complex III, CIII), a multisubunit enzyme composed of 11 subunits. The complex is composed of 3 respiratory subunits cytochrome b, cytochrome c1 and Rieske protein UQCRFS1, 2 core protein subunits UQCRC1/QCR1 and UQCRC2/QCR2, and 6 low-molecular weight protein subunits UQCRH/QCR6, UQCRB/QCR7, UQCRQ/QCR8, UQCR10/QCR9, UQCR11/QCR10 and subunit 9, the cleavage product of Rieske protein UQCRFS1. The complex exists as an obligatory dimer and forms supercomplexes (SCs) in the inner mitochondrial membrane with NADH-ubiquinone oxidoreductase (complex I, CI) and cytochrome c oxidase (complex IV, CIV), resulting in different assemblies (supercomplex SCI(1)III(2)IV(1) and megacomplex MCI(2)III(2)IV(2)). Interacts with UQCC6.</text>
</comment>
<keyword evidence="7 13" id="KW-0999">Mitochondrion inner membrane</keyword>
<keyword evidence="4 13" id="KW-0813">Transport</keyword>
<evidence type="ECO:0000256" key="12">
    <source>
        <dbReference type="ARBA" id="ARBA00047105"/>
    </source>
</evidence>
<evidence type="ECO:0000313" key="14">
    <source>
        <dbReference type="EMBL" id="KAF7287985.1"/>
    </source>
</evidence>
<evidence type="ECO:0000256" key="11">
    <source>
        <dbReference type="ARBA" id="ARBA00023136"/>
    </source>
</evidence>
<organism evidence="14 15">
    <name type="scientific">Rhynchophorus ferrugineus</name>
    <name type="common">Red palm weevil</name>
    <name type="synonym">Curculio ferrugineus</name>
    <dbReference type="NCBI Taxonomy" id="354439"/>
    <lineage>
        <taxon>Eukaryota</taxon>
        <taxon>Metazoa</taxon>
        <taxon>Ecdysozoa</taxon>
        <taxon>Arthropoda</taxon>
        <taxon>Hexapoda</taxon>
        <taxon>Insecta</taxon>
        <taxon>Pterygota</taxon>
        <taxon>Neoptera</taxon>
        <taxon>Endopterygota</taxon>
        <taxon>Coleoptera</taxon>
        <taxon>Polyphaga</taxon>
        <taxon>Cucujiformia</taxon>
        <taxon>Curculionidae</taxon>
        <taxon>Dryophthorinae</taxon>
        <taxon>Rhynchophorus</taxon>
    </lineage>
</organism>
<evidence type="ECO:0000313" key="15">
    <source>
        <dbReference type="Proteomes" id="UP000625711"/>
    </source>
</evidence>
<dbReference type="EMBL" id="JAACXV010000001">
    <property type="protein sequence ID" value="KAF7287985.1"/>
    <property type="molecule type" value="Genomic_DNA"/>
</dbReference>
<dbReference type="PANTHER" id="PTHR12119:SF2">
    <property type="entry name" value="CYTOCHROME B-C1 COMPLEX SUBUNIT 8"/>
    <property type="match status" value="1"/>
</dbReference>
<dbReference type="SUPFAM" id="SSF81508">
    <property type="entry name" value="Ubiquinone-binding protein QP-C of cytochrome bc1 complex (Ubiquinol-cytochrome c reductase)"/>
    <property type="match status" value="1"/>
</dbReference>
<comment type="caution">
    <text evidence="14">The sequence shown here is derived from an EMBL/GenBank/DDBJ whole genome shotgun (WGS) entry which is preliminary data.</text>
</comment>
<evidence type="ECO:0000256" key="2">
    <source>
        <dbReference type="ARBA" id="ARBA00007668"/>
    </source>
</evidence>
<comment type="caution">
    <text evidence="13">Lacks conserved residue(s) required for the propagation of feature annotation.</text>
</comment>
<dbReference type="PANTHER" id="PTHR12119">
    <property type="entry name" value="UBIQUINOL-CYTOCHROME C REDUCTASE COMPLEX UBIQUINONE-BINDING PROTEIN QP-C"/>
    <property type="match status" value="1"/>
</dbReference>
<gene>
    <name evidence="14" type="ORF">GWI33_000045</name>
</gene>
<dbReference type="AlphaFoldDB" id="A0A834MNS6"/>
<dbReference type="GO" id="GO:0045275">
    <property type="term" value="C:respiratory chain complex III"/>
    <property type="evidence" value="ECO:0007669"/>
    <property type="project" value="UniProtKB-UniRule"/>
</dbReference>
<feature type="transmembrane region" description="Helical" evidence="13">
    <location>
        <begin position="43"/>
        <end position="60"/>
    </location>
</feature>
<dbReference type="InterPro" id="IPR004205">
    <property type="entry name" value="Cyt_bc1_su8"/>
</dbReference>
<comment type="function">
    <text evidence="13">Component of the ubiquinol-cytochrome c oxidoreductase, a multisubunit transmembrane complex that is part of the mitochondrial electron transport chain which drives oxidative phosphorylation. The complex plays an important role in the uptake of multiple carbon sources present in different host niches.</text>
</comment>
<keyword evidence="15" id="KW-1185">Reference proteome</keyword>
<evidence type="ECO:0000256" key="9">
    <source>
        <dbReference type="ARBA" id="ARBA00022989"/>
    </source>
</evidence>
<reference evidence="14" key="1">
    <citation type="submission" date="2020-08" db="EMBL/GenBank/DDBJ databases">
        <title>Genome sequencing and assembly of the red palm weevil Rhynchophorus ferrugineus.</title>
        <authorList>
            <person name="Dias G.B."/>
            <person name="Bergman C.M."/>
            <person name="Manee M."/>
        </authorList>
    </citation>
    <scope>NUCLEOTIDE SEQUENCE</scope>
    <source>
        <strain evidence="14">AA-2017</strain>
        <tissue evidence="14">Whole larva</tissue>
    </source>
</reference>
<dbReference type="GO" id="GO:0006122">
    <property type="term" value="P:mitochondrial electron transport, ubiquinol to cytochrome c"/>
    <property type="evidence" value="ECO:0007669"/>
    <property type="project" value="UniProtKB-UniRule"/>
</dbReference>
<keyword evidence="5 13" id="KW-0679">Respiratory chain</keyword>
<dbReference type="Gene3D" id="1.20.5.210">
    <property type="entry name" value="Cytochrome b-c1 complex subunit 8"/>
    <property type="match status" value="1"/>
</dbReference>
<dbReference type="GO" id="GO:0005743">
    <property type="term" value="C:mitochondrial inner membrane"/>
    <property type="evidence" value="ECO:0007669"/>
    <property type="project" value="UniProtKB-SubCell"/>
</dbReference>
<dbReference type="Proteomes" id="UP000625711">
    <property type="component" value="Unassembled WGS sequence"/>
</dbReference>
<accession>A0A834MNS6</accession>
<evidence type="ECO:0000256" key="7">
    <source>
        <dbReference type="ARBA" id="ARBA00022792"/>
    </source>
</evidence>
<protein>
    <recommendedName>
        <fullName evidence="3 13">Cytochrome b-c1 complex subunit 8</fullName>
    </recommendedName>
    <alternativeName>
        <fullName evidence="13">Complex III subunit 8</fullName>
    </alternativeName>
</protein>
<dbReference type="Pfam" id="PF02939">
    <property type="entry name" value="UcrQ"/>
    <property type="match status" value="1"/>
</dbReference>
<dbReference type="InterPro" id="IPR036642">
    <property type="entry name" value="Cyt_bc1_su8_sf"/>
</dbReference>
<sequence>MGHGKTYFLRGIVTYLVSPFYLKADMISMHGVFNTVRRVREEALYVGAPLGTGYLIYYLVERRHEKLKRKNPKDYIHDQ</sequence>
<keyword evidence="9 13" id="KW-1133">Transmembrane helix</keyword>
<evidence type="ECO:0000256" key="13">
    <source>
        <dbReference type="RuleBase" id="RU368118"/>
    </source>
</evidence>
<feature type="transmembrane region" description="Helical" evidence="13">
    <location>
        <begin position="7"/>
        <end position="23"/>
    </location>
</feature>
<comment type="similarity">
    <text evidence="2 13">Belongs to the UQCRQ/QCR8 family.</text>
</comment>
<keyword evidence="6 13" id="KW-0812">Transmembrane</keyword>